<dbReference type="EMBL" id="JADKIO010000008">
    <property type="protein sequence ID" value="MBK9796872.1"/>
    <property type="molecule type" value="Genomic_DNA"/>
</dbReference>
<accession>A0A9D7SI12</accession>
<evidence type="ECO:0000313" key="1">
    <source>
        <dbReference type="EMBL" id="MBK9796872.1"/>
    </source>
</evidence>
<evidence type="ECO:0000313" key="2">
    <source>
        <dbReference type="Proteomes" id="UP000886657"/>
    </source>
</evidence>
<gene>
    <name evidence="1" type="ORF">IPP58_10315</name>
</gene>
<sequence length="148" mass="16362">MRGFGPSFLQRFTQAAATLLPTPLCPPLKAAQAELQRSLHLAFGLATTHGRAVVLEPCRRATAGHIAVKLPTGVRWGRPAAIPLPPSLEDSGWWGGRPRPITVMPLRRASANVWFLHHGREALCFRLELSGAVELLRYRPLLRTWTTC</sequence>
<comment type="caution">
    <text evidence="1">The sequence shown here is derived from an EMBL/GenBank/DDBJ whole genome shotgun (WGS) entry which is preliminary data.</text>
</comment>
<dbReference type="AlphaFoldDB" id="A0A9D7SI12"/>
<reference evidence="1" key="1">
    <citation type="submission" date="2020-10" db="EMBL/GenBank/DDBJ databases">
        <title>Connecting structure to function with the recovery of over 1000 high-quality activated sludge metagenome-assembled genomes encoding full-length rRNA genes using long-read sequencing.</title>
        <authorList>
            <person name="Singleton C.M."/>
            <person name="Petriglieri F."/>
            <person name="Kristensen J.M."/>
            <person name="Kirkegaard R.H."/>
            <person name="Michaelsen T.Y."/>
            <person name="Andersen M.H."/>
            <person name="Karst S.M."/>
            <person name="Dueholm M.S."/>
            <person name="Nielsen P.H."/>
            <person name="Albertsen M."/>
        </authorList>
    </citation>
    <scope>NUCLEOTIDE SEQUENCE</scope>
    <source>
        <strain evidence="1">Skiv_18-Q3-R9-52_MAXAC.067</strain>
    </source>
</reference>
<dbReference type="Proteomes" id="UP000886657">
    <property type="component" value="Unassembled WGS sequence"/>
</dbReference>
<proteinExistence type="predicted"/>
<organism evidence="1 2">
    <name type="scientific">Candidatus Geothrix skivensis</name>
    <dbReference type="NCBI Taxonomy" id="2954439"/>
    <lineage>
        <taxon>Bacteria</taxon>
        <taxon>Pseudomonadati</taxon>
        <taxon>Acidobacteriota</taxon>
        <taxon>Holophagae</taxon>
        <taxon>Holophagales</taxon>
        <taxon>Holophagaceae</taxon>
        <taxon>Geothrix</taxon>
    </lineage>
</organism>
<name>A0A9D7SI12_9BACT</name>
<protein>
    <submittedName>
        <fullName evidence="1">Uncharacterized protein</fullName>
    </submittedName>
</protein>